<evidence type="ECO:0000313" key="9">
    <source>
        <dbReference type="Proteomes" id="UP000193978"/>
    </source>
</evidence>
<comment type="similarity">
    <text evidence="5">Belongs to the Omp25/RopB family.</text>
</comment>
<dbReference type="RefSeq" id="WP_085773730.1">
    <property type="nucleotide sequence ID" value="NZ_AP027149.1"/>
</dbReference>
<protein>
    <recommendedName>
        <fullName evidence="7">Outer membrane protein beta-barrel domain-containing protein</fullName>
    </recommendedName>
</protein>
<evidence type="ECO:0000259" key="7">
    <source>
        <dbReference type="Pfam" id="PF13505"/>
    </source>
</evidence>
<accession>A0A1W6N1F0</accession>
<dbReference type="InterPro" id="IPR027385">
    <property type="entry name" value="Beta-barrel_OMP"/>
</dbReference>
<dbReference type="EMBL" id="CP019948">
    <property type="protein sequence ID" value="ARN83663.1"/>
    <property type="molecule type" value="Genomic_DNA"/>
</dbReference>
<proteinExistence type="inferred from homology"/>
<dbReference type="Pfam" id="PF13505">
    <property type="entry name" value="OMP_b-brl"/>
    <property type="match status" value="1"/>
</dbReference>
<organism evidence="8 9">
    <name type="scientific">Methylocystis bryophila</name>
    <dbReference type="NCBI Taxonomy" id="655015"/>
    <lineage>
        <taxon>Bacteria</taxon>
        <taxon>Pseudomonadati</taxon>
        <taxon>Pseudomonadota</taxon>
        <taxon>Alphaproteobacteria</taxon>
        <taxon>Hyphomicrobiales</taxon>
        <taxon>Methylocystaceae</taxon>
        <taxon>Methylocystis</taxon>
    </lineage>
</organism>
<feature type="signal peptide" evidence="6">
    <location>
        <begin position="1"/>
        <end position="21"/>
    </location>
</feature>
<name>A0A1W6N1F0_9HYPH</name>
<dbReference type="PANTHER" id="PTHR34001:SF3">
    <property type="entry name" value="BLL7405 PROTEIN"/>
    <property type="match status" value="1"/>
</dbReference>
<feature type="domain" description="Outer membrane protein beta-barrel" evidence="7">
    <location>
        <begin position="40"/>
        <end position="315"/>
    </location>
</feature>
<evidence type="ECO:0000313" key="8">
    <source>
        <dbReference type="EMBL" id="ARN83663.1"/>
    </source>
</evidence>
<dbReference type="STRING" id="655015.B1812_14155"/>
<dbReference type="AlphaFoldDB" id="A0A1W6N1F0"/>
<dbReference type="PANTHER" id="PTHR34001">
    <property type="entry name" value="BLL7405 PROTEIN"/>
    <property type="match status" value="1"/>
</dbReference>
<keyword evidence="9" id="KW-1185">Reference proteome</keyword>
<dbReference type="SUPFAM" id="SSF56925">
    <property type="entry name" value="OMPA-like"/>
    <property type="match status" value="1"/>
</dbReference>
<evidence type="ECO:0000256" key="4">
    <source>
        <dbReference type="ARBA" id="ARBA00023237"/>
    </source>
</evidence>
<evidence type="ECO:0000256" key="5">
    <source>
        <dbReference type="ARBA" id="ARBA00038306"/>
    </source>
</evidence>
<dbReference type="InterPro" id="IPR051692">
    <property type="entry name" value="OMP-like"/>
</dbReference>
<evidence type="ECO:0000256" key="2">
    <source>
        <dbReference type="ARBA" id="ARBA00022729"/>
    </source>
</evidence>
<keyword evidence="4" id="KW-0998">Cell outer membrane</keyword>
<dbReference type="InterPro" id="IPR011250">
    <property type="entry name" value="OMP/PagP_B-barrel"/>
</dbReference>
<comment type="subcellular location">
    <subcellularLocation>
        <location evidence="1">Cell outer membrane</location>
    </subcellularLocation>
</comment>
<gene>
    <name evidence="8" type="ORF">B1812_14155</name>
</gene>
<dbReference type="OrthoDB" id="9815357at2"/>
<evidence type="ECO:0000256" key="6">
    <source>
        <dbReference type="SAM" id="SignalP"/>
    </source>
</evidence>
<feature type="chain" id="PRO_5012845775" description="Outer membrane protein beta-barrel domain-containing protein" evidence="6">
    <location>
        <begin position="22"/>
        <end position="329"/>
    </location>
</feature>
<evidence type="ECO:0000256" key="3">
    <source>
        <dbReference type="ARBA" id="ARBA00023136"/>
    </source>
</evidence>
<keyword evidence="3" id="KW-0472">Membrane</keyword>
<keyword evidence="2 6" id="KW-0732">Signal</keyword>
<dbReference type="GO" id="GO:0009279">
    <property type="term" value="C:cell outer membrane"/>
    <property type="evidence" value="ECO:0007669"/>
    <property type="project" value="UniProtKB-SubCell"/>
</dbReference>
<reference evidence="8 9" key="1">
    <citation type="submission" date="2017-02" db="EMBL/GenBank/DDBJ databases">
        <authorList>
            <person name="Peterson S.W."/>
        </authorList>
    </citation>
    <scope>NUCLEOTIDE SEQUENCE [LARGE SCALE GENOMIC DNA]</scope>
    <source>
        <strain evidence="8 9">S285</strain>
    </source>
</reference>
<dbReference type="Proteomes" id="UP000193978">
    <property type="component" value="Chromosome"/>
</dbReference>
<dbReference type="Gene3D" id="2.40.160.20">
    <property type="match status" value="1"/>
</dbReference>
<evidence type="ECO:0000256" key="1">
    <source>
        <dbReference type="ARBA" id="ARBA00004442"/>
    </source>
</evidence>
<dbReference type="KEGG" id="mbry:B1812_14155"/>
<sequence>MKKLSLSVATLYCALEVSAFAADLPYKKEAPIVPPLPPTWTGFYAGLNAGGAWGASNSVTVNAGPIIPNPIAANVYTVNGVTLPLGVDLLTSSAAALSANGVLPGASKGGFLGGGQFGYNYQFYNSFVVGVEADIQGLASSRSTLNGVGMGADPTPDLGPFLSPFVTTTQVRASLDYLGTVRGRIGYLFTPTLLAYATGGLGYGGANLGASFFTANTGPGVDLVFPTASSFAGPGFGSSHVSNTLVGWTVGGGVEWMFLPNWSAKIEYLYYDLGTVTTPVTVVAGFTDGGNLSWAYGANARARFNGNIIRAGVNYHVNWGVPAPVLAKY</sequence>